<dbReference type="PRINTS" id="PR00364">
    <property type="entry name" value="DISEASERSIST"/>
</dbReference>
<evidence type="ECO:0000259" key="2">
    <source>
        <dbReference type="Pfam" id="PF25000"/>
    </source>
</evidence>
<sequence>MVSSRTVDEAADIIRLSKEIHTAETVSALKGLYALRIAGVAKLPCFAIPYGLNLRFFGRADELRTLTEALDPTRNSTRLRAMEIHGLGGVGKSQLALQYANTSMNVYDMIAWIPAETEIKLVQGLSRLASKLELTDGTSEDDNQSVQKVRDWLNTAKKPFLVIFDNVDKIELLDQIWPASDKGSIIITTRSPSLASKRVVTTMALSCFSAEVSKDALRCMTGTEPAEDDNEAALGEICRLVGGLPLAMVQISDFIRDRGYSYAEFLRIYEKSAEKVLAKSEPPVEYDQTLLTTWDISLQKLSAEATRLQSLLVFFDPDLIPERLITNAKAGIEDKDLGFLFDDFE</sequence>
<feature type="domain" description="DUF7779" evidence="2">
    <location>
        <begin position="297"/>
        <end position="335"/>
    </location>
</feature>
<accession>A0A1T3CTZ7</accession>
<dbReference type="InterPro" id="IPR002182">
    <property type="entry name" value="NB-ARC"/>
</dbReference>
<dbReference type="EMBL" id="LVVK01000007">
    <property type="protein sequence ID" value="OPB44536.1"/>
    <property type="molecule type" value="Genomic_DNA"/>
</dbReference>
<dbReference type="InterPro" id="IPR056681">
    <property type="entry name" value="DUF7779"/>
</dbReference>
<reference evidence="3 4" key="1">
    <citation type="submission" date="2016-04" db="EMBL/GenBank/DDBJ databases">
        <title>Multiple horizontal gene transfer events from other fungi enriched the ability of the initially mycotrophic fungus Trichoderma (Ascomycota) to feed on dead plant biomass.</title>
        <authorList>
            <person name="Atanasova L."/>
            <person name="Chenthamara K."/>
            <person name="Zhang J."/>
            <person name="Grujic M."/>
            <person name="Henrissat B."/>
            <person name="Kuo A."/>
            <person name="Aertz A."/>
            <person name="Salamov A."/>
            <person name="Lipzen A."/>
            <person name="Labutti K."/>
            <person name="Barry K."/>
            <person name="Miao Y."/>
            <person name="Rahimi M.J."/>
            <person name="Shen Q."/>
            <person name="Grigoriev I.V."/>
            <person name="Kubicek C.P."/>
            <person name="Druzhinina I.S."/>
        </authorList>
    </citation>
    <scope>NUCLEOTIDE SEQUENCE [LARGE SCALE GENOMIC DNA]</scope>
    <source>
        <strain evidence="3 4">NJAU 4742</strain>
    </source>
</reference>
<evidence type="ECO:0000259" key="1">
    <source>
        <dbReference type="Pfam" id="PF00931"/>
    </source>
</evidence>
<dbReference type="PANTHER" id="PTHR35205">
    <property type="entry name" value="NB-ARC AND TPR DOMAIN PROTEIN"/>
    <property type="match status" value="1"/>
</dbReference>
<feature type="domain" description="NB-ARC" evidence="1">
    <location>
        <begin position="64"/>
        <end position="213"/>
    </location>
</feature>
<dbReference type="OrthoDB" id="6161812at2759"/>
<dbReference type="GO" id="GO:0043531">
    <property type="term" value="F:ADP binding"/>
    <property type="evidence" value="ECO:0007669"/>
    <property type="project" value="InterPro"/>
</dbReference>
<evidence type="ECO:0000313" key="4">
    <source>
        <dbReference type="Proteomes" id="UP000191004"/>
    </source>
</evidence>
<gene>
    <name evidence="3" type="ORF">A0O28_0028550</name>
</gene>
<dbReference type="Gene3D" id="3.40.50.300">
    <property type="entry name" value="P-loop containing nucleotide triphosphate hydrolases"/>
    <property type="match status" value="1"/>
</dbReference>
<organism evidence="3 4">
    <name type="scientific">Trichoderma guizhouense</name>
    <dbReference type="NCBI Taxonomy" id="1491466"/>
    <lineage>
        <taxon>Eukaryota</taxon>
        <taxon>Fungi</taxon>
        <taxon>Dikarya</taxon>
        <taxon>Ascomycota</taxon>
        <taxon>Pezizomycotina</taxon>
        <taxon>Sordariomycetes</taxon>
        <taxon>Hypocreomycetidae</taxon>
        <taxon>Hypocreales</taxon>
        <taxon>Hypocreaceae</taxon>
        <taxon>Trichoderma</taxon>
    </lineage>
</organism>
<comment type="caution">
    <text evidence="3">The sequence shown here is derived from an EMBL/GenBank/DDBJ whole genome shotgun (WGS) entry which is preliminary data.</text>
</comment>
<dbReference type="InterPro" id="IPR027417">
    <property type="entry name" value="P-loop_NTPase"/>
</dbReference>
<evidence type="ECO:0000313" key="3">
    <source>
        <dbReference type="EMBL" id="OPB44536.1"/>
    </source>
</evidence>
<proteinExistence type="predicted"/>
<name>A0A1T3CTZ7_9HYPO</name>
<dbReference type="Proteomes" id="UP000191004">
    <property type="component" value="Unassembled WGS sequence"/>
</dbReference>
<dbReference type="SUPFAM" id="SSF52540">
    <property type="entry name" value="P-loop containing nucleoside triphosphate hydrolases"/>
    <property type="match status" value="1"/>
</dbReference>
<dbReference type="Pfam" id="PF00931">
    <property type="entry name" value="NB-ARC"/>
    <property type="match status" value="1"/>
</dbReference>
<protein>
    <submittedName>
        <fullName evidence="3">Uncharacterized protein</fullName>
    </submittedName>
</protein>
<keyword evidence="4" id="KW-1185">Reference proteome</keyword>
<dbReference type="PANTHER" id="PTHR35205:SF1">
    <property type="entry name" value="ZU5 DOMAIN-CONTAINING PROTEIN"/>
    <property type="match status" value="1"/>
</dbReference>
<dbReference type="AlphaFoldDB" id="A0A1T3CTZ7"/>
<dbReference type="Pfam" id="PF25000">
    <property type="entry name" value="DUF7779"/>
    <property type="match status" value="1"/>
</dbReference>